<evidence type="ECO:0000313" key="11">
    <source>
        <dbReference type="EMBL" id="KAK6913251.1"/>
    </source>
</evidence>
<evidence type="ECO:0000256" key="4">
    <source>
        <dbReference type="ARBA" id="ARBA00022729"/>
    </source>
</evidence>
<evidence type="ECO:0000256" key="8">
    <source>
        <dbReference type="ARBA" id="ARBA00034484"/>
    </source>
</evidence>
<accession>A0AAN8UK43</accession>
<evidence type="ECO:0000256" key="5">
    <source>
        <dbReference type="ARBA" id="ARBA00023279"/>
    </source>
</evidence>
<evidence type="ECO:0000313" key="12">
    <source>
        <dbReference type="Proteomes" id="UP001370490"/>
    </source>
</evidence>
<dbReference type="Proteomes" id="UP001370490">
    <property type="component" value="Unassembled WGS sequence"/>
</dbReference>
<organism evidence="11 12">
    <name type="scientific">Dillenia turbinata</name>
    <dbReference type="NCBI Taxonomy" id="194707"/>
    <lineage>
        <taxon>Eukaryota</taxon>
        <taxon>Viridiplantae</taxon>
        <taxon>Streptophyta</taxon>
        <taxon>Embryophyta</taxon>
        <taxon>Tracheophyta</taxon>
        <taxon>Spermatophyta</taxon>
        <taxon>Magnoliopsida</taxon>
        <taxon>eudicotyledons</taxon>
        <taxon>Gunneridae</taxon>
        <taxon>Pentapetalae</taxon>
        <taxon>Dilleniales</taxon>
        <taxon>Dilleniaceae</taxon>
        <taxon>Dillenia</taxon>
    </lineage>
</organism>
<reference evidence="11 12" key="1">
    <citation type="submission" date="2023-12" db="EMBL/GenBank/DDBJ databases">
        <title>A high-quality genome assembly for Dillenia turbinata (Dilleniales).</title>
        <authorList>
            <person name="Chanderbali A."/>
        </authorList>
    </citation>
    <scope>NUCLEOTIDE SEQUENCE [LARGE SCALE GENOMIC DNA]</scope>
    <source>
        <strain evidence="11">LSX21</strain>
        <tissue evidence="11">Leaf</tissue>
    </source>
</reference>
<dbReference type="GO" id="GO:0080155">
    <property type="term" value="P:regulation of double fertilization forming a zygote and endosperm"/>
    <property type="evidence" value="ECO:0007669"/>
    <property type="project" value="UniProtKB-ARBA"/>
</dbReference>
<keyword evidence="5" id="KW-0278">Fertilization</keyword>
<dbReference type="PANTHER" id="PTHR35293:SF1">
    <property type="entry name" value="EGG CELL-SECRETED PROTEIN 1.5"/>
    <property type="match status" value="1"/>
</dbReference>
<comment type="function">
    <text evidence="7">Involved in the regulation of gamete interactions during the double fertilization and to prevent multiple-pollen tube attraction; mediates the redistribution of the gamete fusogen HAP2/GCS1 to the cell surface after secretion upon sperm arrival.</text>
</comment>
<dbReference type="InterPro" id="IPR044711">
    <property type="entry name" value="EC11-15"/>
</dbReference>
<dbReference type="GO" id="GO:0031410">
    <property type="term" value="C:cytoplasmic vesicle"/>
    <property type="evidence" value="ECO:0007669"/>
    <property type="project" value="UniProtKB-SubCell"/>
</dbReference>
<evidence type="ECO:0000256" key="9">
    <source>
        <dbReference type="SAM" id="SignalP"/>
    </source>
</evidence>
<evidence type="ECO:0000256" key="3">
    <source>
        <dbReference type="ARBA" id="ARBA00022525"/>
    </source>
</evidence>
<comment type="subcellular location">
    <subcellularLocation>
        <location evidence="1">Cytoplasmic vesicle</location>
    </subcellularLocation>
    <subcellularLocation>
        <location evidence="2">Secreted</location>
    </subcellularLocation>
</comment>
<dbReference type="PANTHER" id="PTHR35293">
    <property type="entry name" value="EGG CELL-SECRETED PROTEIN 1.5"/>
    <property type="match status" value="1"/>
</dbReference>
<dbReference type="EMBL" id="JBAMMX010000027">
    <property type="protein sequence ID" value="KAK6913251.1"/>
    <property type="molecule type" value="Genomic_DNA"/>
</dbReference>
<sequence>MAHSIKLFLTLLLTWNMVSMVVMARPLMMTKSTLAARLKADEEGSKCWDSLFELQACTGEAILFFLNGETYLGPGCCRAIEIIEHQCWPAMLTSLGFTPQEGDILRGYCDAAEEDDDHN</sequence>
<dbReference type="Pfam" id="PF05617">
    <property type="entry name" value="Prolamin_like"/>
    <property type="match status" value="1"/>
</dbReference>
<dbReference type="GO" id="GO:0005576">
    <property type="term" value="C:extracellular region"/>
    <property type="evidence" value="ECO:0007669"/>
    <property type="project" value="UniProtKB-SubCell"/>
</dbReference>
<dbReference type="GO" id="GO:0009567">
    <property type="term" value="P:double fertilization forming a zygote and endosperm"/>
    <property type="evidence" value="ECO:0007669"/>
    <property type="project" value="InterPro"/>
</dbReference>
<keyword evidence="12" id="KW-1185">Reference proteome</keyword>
<gene>
    <name evidence="11" type="ORF">RJ641_022852</name>
</gene>
<keyword evidence="4 9" id="KW-0732">Signal</keyword>
<protein>
    <submittedName>
        <fullName evidence="11">Prolamin-like domain</fullName>
    </submittedName>
</protein>
<keyword evidence="6" id="KW-0968">Cytoplasmic vesicle</keyword>
<comment type="similarity">
    <text evidence="8">Belongs to the plant egg cell-secreted peptide family.</text>
</comment>
<comment type="caution">
    <text evidence="11">The sequence shown here is derived from an EMBL/GenBank/DDBJ whole genome shotgun (WGS) entry which is preliminary data.</text>
</comment>
<dbReference type="GO" id="GO:2000008">
    <property type="term" value="P:regulation of protein localization to cell surface"/>
    <property type="evidence" value="ECO:0007669"/>
    <property type="project" value="UniProtKB-ARBA"/>
</dbReference>
<evidence type="ECO:0000256" key="7">
    <source>
        <dbReference type="ARBA" id="ARBA00034457"/>
    </source>
</evidence>
<keyword evidence="3" id="KW-0964">Secreted</keyword>
<evidence type="ECO:0000256" key="6">
    <source>
        <dbReference type="ARBA" id="ARBA00023329"/>
    </source>
</evidence>
<feature type="chain" id="PRO_5042857636" evidence="9">
    <location>
        <begin position="25"/>
        <end position="119"/>
    </location>
</feature>
<feature type="signal peptide" evidence="9">
    <location>
        <begin position="1"/>
        <end position="24"/>
    </location>
</feature>
<name>A0AAN8UK43_9MAGN</name>
<dbReference type="InterPro" id="IPR008502">
    <property type="entry name" value="Prolamin-like"/>
</dbReference>
<evidence type="ECO:0000259" key="10">
    <source>
        <dbReference type="Pfam" id="PF05617"/>
    </source>
</evidence>
<dbReference type="AlphaFoldDB" id="A0AAN8UK43"/>
<evidence type="ECO:0000256" key="1">
    <source>
        <dbReference type="ARBA" id="ARBA00004541"/>
    </source>
</evidence>
<feature type="domain" description="Prolamin-like" evidence="10">
    <location>
        <begin position="46"/>
        <end position="110"/>
    </location>
</feature>
<evidence type="ECO:0000256" key="2">
    <source>
        <dbReference type="ARBA" id="ARBA00004613"/>
    </source>
</evidence>
<proteinExistence type="inferred from homology"/>